<dbReference type="RefSeq" id="WP_347149420.1">
    <property type="nucleotide sequence ID" value="NZ_JBDLYL010000006.1"/>
</dbReference>
<comment type="caution">
    <text evidence="1">The sequence shown here is derived from an EMBL/GenBank/DDBJ whole genome shotgun (WGS) entry which is preliminary data.</text>
</comment>
<proteinExistence type="predicted"/>
<organism evidence="1 2">
    <name type="scientific">Pseudomonas sichuanensis</name>
    <dbReference type="NCBI Taxonomy" id="2213015"/>
    <lineage>
        <taxon>Bacteria</taxon>
        <taxon>Pseudomonadati</taxon>
        <taxon>Pseudomonadota</taxon>
        <taxon>Gammaproteobacteria</taxon>
        <taxon>Pseudomonadales</taxon>
        <taxon>Pseudomonadaceae</taxon>
        <taxon>Pseudomonas</taxon>
    </lineage>
</organism>
<reference evidence="1 2" key="1">
    <citation type="submission" date="2024-05" db="EMBL/GenBank/DDBJ databases">
        <title>Sequence of Lycoming College course isolates.</title>
        <authorList>
            <person name="Reigle C.A."/>
            <person name="Newman J.D."/>
        </authorList>
    </citation>
    <scope>NUCLEOTIDE SEQUENCE [LARGE SCALE GENOMIC DNA]</scope>
    <source>
        <strain evidence="1 2">CAR-09</strain>
    </source>
</reference>
<sequence>MSDPINETSQTPEVSLNTGGIHTQANNFLSAMQSAVDPRTGQFNLVFNVELGIANNLGGPSLPFTLAFSSLGSHRNQGFGLGWSLLCSELSLAQGAQALRLGTGEQYAVQAVVDGQVTFRDYKLQSLRVVRTDDGNYRITHKDGRIEILKRVNNSGAYVLHELRSDAGRRLHLKWSSANGVNYLREINDDNQCVLARLDRSGTSPKLLLAPGTADEAVYVFGQANNRLASLYLPEIEAPFTFRYEAIDVGNGQSLLFPKEVGGPLGATDTLFWSKTAATSHRLPSGAPISFLPRVVRWEHTDSEAAGKLSYSYTWNGVYNYLGFGSQLGFQWESGRDNLYRLRERYEYSVTETLTNSSGSIEQTVQRHWDRHHLQTLERRRSGDHETRVDTSYHVDYDKSWEEQAAFCQLPRQVTTTFIEWQGDTVNRERSEVTTSTFDRYGNPLESVQANGVIEFNEYYPIEGEPGSAPEDTLGMVRRLKLRRVTPPKSALGAAPVMVTRYTYAALPSLITGDPALQLVEREQLEDETAGTVVESTCNTYIDTFGEHYARLASTTKTVAGQPITTRHTYSIEPVNGVATLLTTTVIEGDETDQTQHMRTSTARSLASGQTLRETSAAGVHTDHAYDRLGRVVRSIIASGTEYEVARTASYHLSDTFVMQHAPRIPGSKGCASLKASVGIEERDATGQLKRTWFDGAGRTLRVELEDLDHQAATLRCMSSIEHDALGREVSRTDTDWATDGQPLFSPTSTTTYDHWGNVAQVTAGNGVTTHTLHDPIAQTEQRWQSAQGKAGSLEVVHKNLNGSPVKTELYDNGGGDPGKRRLVRTTYQLRDGLDRVIEQSVAPAVGVGSSTHTTYDAFSRVVERLEVGDSQARKTLWTYAPHSNSEHPASVALQTVENP</sequence>
<dbReference type="EMBL" id="JBDLYL010000006">
    <property type="protein sequence ID" value="MEN8639432.1"/>
    <property type="molecule type" value="Genomic_DNA"/>
</dbReference>
<name>A0ABV0DDG5_9PSED</name>
<accession>A0ABV0DDG5</accession>
<evidence type="ECO:0008006" key="3">
    <source>
        <dbReference type="Google" id="ProtNLM"/>
    </source>
</evidence>
<dbReference type="Gene3D" id="2.180.10.10">
    <property type="entry name" value="RHS repeat-associated core"/>
    <property type="match status" value="1"/>
</dbReference>
<dbReference type="Proteomes" id="UP001424532">
    <property type="component" value="Unassembled WGS sequence"/>
</dbReference>
<gene>
    <name evidence="1" type="ORF">ABFE88_07200</name>
</gene>
<keyword evidence="2" id="KW-1185">Reference proteome</keyword>
<protein>
    <recommendedName>
        <fullName evidence="3">YD repeat-containing protein</fullName>
    </recommendedName>
</protein>
<evidence type="ECO:0000313" key="1">
    <source>
        <dbReference type="EMBL" id="MEN8639432.1"/>
    </source>
</evidence>
<evidence type="ECO:0000313" key="2">
    <source>
        <dbReference type="Proteomes" id="UP001424532"/>
    </source>
</evidence>